<reference evidence="3" key="1">
    <citation type="submission" date="2020-10" db="EMBL/GenBank/DDBJ databases">
        <authorList>
            <person name="Gilroy R."/>
        </authorList>
    </citation>
    <scope>NUCLEOTIDE SEQUENCE</scope>
    <source>
        <strain evidence="3">17073</strain>
    </source>
</reference>
<accession>A0A9D1LHB2</accession>
<feature type="coiled-coil region" evidence="1">
    <location>
        <begin position="566"/>
        <end position="628"/>
    </location>
</feature>
<sequence>MELREMSESCENQEKDVTLNNNGATDAAETTKNENISGEATTETPTVDNIQATEADDAAPAASADYSTLDKPGLVAALEEQLQKPIESIRDDVNLIKIAFYSLRNAEIAAEKEDFLAKGNEEAAFAPKEDADEAKFKALLNTIKEKRAEYNARQEAEKEENLKKKQAIIDEIKNIVSDPDNINKQYNRIQQLQQEFKAIGEVPAAHVTDTWKNYQKVTENFYDLLKMNKELRDYDFKKNLEAKQQLCSEAEMLDNVDDVVIAFRKLQDLHNQWREIGPVAKEVREELWARFKEASAKINKKYQAFFENRKEKEKENETAKIALCEKIEAIDIDALKSFAKWDDATKTIIAIQEEWKKLGFASRKVNAELFARFRQTCDKFFARKAEFFKTMKEEFAANLEKKTALCEQAEALKDSTDWKKTADKLVALQKEWKTIGPVVKKHSDAVWKRFISACDYFFEQKNKQTSSVHQAEHANLTAKREIIDAINAIIADENETEGAKKVRELMKKWQEIGHVPFKEKDKVYADYKAAIDKAFDKFDMKEIRAGLSNFESSLSGTSQDKIYRERERLVRSYEQKCNELKTYENNLGFFNAQSKGGNSMLKEVERKIQKIKDELSLLEQKIKLVDEKL</sequence>
<name>A0A9D1LHB2_9BACT</name>
<dbReference type="Proteomes" id="UP000824076">
    <property type="component" value="Unassembled WGS sequence"/>
</dbReference>
<proteinExistence type="predicted"/>
<evidence type="ECO:0000256" key="2">
    <source>
        <dbReference type="SAM" id="MobiDB-lite"/>
    </source>
</evidence>
<dbReference type="EMBL" id="DVMS01000090">
    <property type="protein sequence ID" value="HIU38637.1"/>
    <property type="molecule type" value="Genomic_DNA"/>
</dbReference>
<organism evidence="3 4">
    <name type="scientific">Candidatus Limisoma intestinavium</name>
    <dbReference type="NCBI Taxonomy" id="2840856"/>
    <lineage>
        <taxon>Bacteria</taxon>
        <taxon>Pseudomonadati</taxon>
        <taxon>Bacteroidota</taxon>
        <taxon>Bacteroidia</taxon>
        <taxon>Bacteroidales</taxon>
        <taxon>Candidatus Limisoma</taxon>
    </lineage>
</organism>
<dbReference type="InterPro" id="IPR007139">
    <property type="entry name" value="DUF349"/>
</dbReference>
<protein>
    <submittedName>
        <fullName evidence="3">DUF349 domain-containing protein</fullName>
    </submittedName>
</protein>
<evidence type="ECO:0000313" key="4">
    <source>
        <dbReference type="Proteomes" id="UP000824076"/>
    </source>
</evidence>
<comment type="caution">
    <text evidence="3">The sequence shown here is derived from an EMBL/GenBank/DDBJ whole genome shotgun (WGS) entry which is preliminary data.</text>
</comment>
<dbReference type="AlphaFoldDB" id="A0A9D1LHB2"/>
<feature type="compositionally biased region" description="Polar residues" evidence="2">
    <location>
        <begin position="18"/>
        <end position="49"/>
    </location>
</feature>
<feature type="compositionally biased region" description="Basic and acidic residues" evidence="2">
    <location>
        <begin position="1"/>
        <end position="17"/>
    </location>
</feature>
<feature type="coiled-coil region" evidence="1">
    <location>
        <begin position="140"/>
        <end position="175"/>
    </location>
</feature>
<feature type="region of interest" description="Disordered" evidence="2">
    <location>
        <begin position="1"/>
        <end position="49"/>
    </location>
</feature>
<gene>
    <name evidence="3" type="ORF">IAD18_03095</name>
</gene>
<reference evidence="3" key="2">
    <citation type="journal article" date="2021" name="PeerJ">
        <title>Extensive microbial diversity within the chicken gut microbiome revealed by metagenomics and culture.</title>
        <authorList>
            <person name="Gilroy R."/>
            <person name="Ravi A."/>
            <person name="Getino M."/>
            <person name="Pursley I."/>
            <person name="Horton D.L."/>
            <person name="Alikhan N.F."/>
            <person name="Baker D."/>
            <person name="Gharbi K."/>
            <person name="Hall N."/>
            <person name="Watson M."/>
            <person name="Adriaenssens E.M."/>
            <person name="Foster-Nyarko E."/>
            <person name="Jarju S."/>
            <person name="Secka A."/>
            <person name="Antonio M."/>
            <person name="Oren A."/>
            <person name="Chaudhuri R.R."/>
            <person name="La Ragione R."/>
            <person name="Hildebrand F."/>
            <person name="Pallen M.J."/>
        </authorList>
    </citation>
    <scope>NUCLEOTIDE SEQUENCE</scope>
    <source>
        <strain evidence="3">17073</strain>
    </source>
</reference>
<evidence type="ECO:0000256" key="1">
    <source>
        <dbReference type="SAM" id="Coils"/>
    </source>
</evidence>
<keyword evidence="1" id="KW-0175">Coiled coil</keyword>
<dbReference type="Pfam" id="PF03993">
    <property type="entry name" value="DUF349"/>
    <property type="match status" value="5"/>
</dbReference>
<evidence type="ECO:0000313" key="3">
    <source>
        <dbReference type="EMBL" id="HIU38637.1"/>
    </source>
</evidence>